<feature type="region of interest" description="Disordered" evidence="1">
    <location>
        <begin position="49"/>
        <end position="74"/>
    </location>
</feature>
<dbReference type="InterPro" id="IPR011009">
    <property type="entry name" value="Kinase-like_dom_sf"/>
</dbReference>
<protein>
    <recommendedName>
        <fullName evidence="5">Protein kinase domain-containing protein</fullName>
    </recommendedName>
</protein>
<dbReference type="EMBL" id="PYSW02000079">
    <property type="protein sequence ID" value="KAG2370792.1"/>
    <property type="molecule type" value="Genomic_DNA"/>
</dbReference>
<dbReference type="Gene3D" id="3.30.200.20">
    <property type="entry name" value="Phosphorylase Kinase, domain 1"/>
    <property type="match status" value="1"/>
</dbReference>
<dbReference type="AlphaFoldDB" id="A0AA88KML9"/>
<comment type="caution">
    <text evidence="3">The sequence shown here is derived from an EMBL/GenBank/DDBJ whole genome shotgun (WGS) entry which is preliminary data.</text>
</comment>
<dbReference type="SUPFAM" id="SSF56112">
    <property type="entry name" value="Protein kinase-like (PK-like)"/>
    <property type="match status" value="1"/>
</dbReference>
<sequence>MTTPLLPSSFDLDTNNNSPTNMLLSLLMSPNLDKDVVLKFLGFLEEQEKTKQEQERTKQEQEKTKQEQEKERTKQIFSEERTKQLDAQRMIVQERTKQLTAQVTCKISKQKKLDNENDVQDAIVKIFNRKFSEEFEFTALDTRYYQTIRNCKPDFVLVSNKFKISNISDLALYDGLSKIAEAFLEVKVQVNKDDQLGQVFNYIYKARESNKQRTVFIAALMTYSEIHFIRSYFSETEVFNEITVPFELFNPKIESENYTSKGVQYLYSMMKYGNVQDPVPTPQRSVKLLKLLGFGATCNVYKVSIKDSHNRSQEYAMKLCSSNQEVISESIQRERAILQHIQDIPNTSKLITEFEEDEMRAQTNPQPEPTQWHRIQRLSFFKRLHGGGSDSIQKSGFCNKNFRFNE</sequence>
<dbReference type="GeneID" id="68098445"/>
<proteinExistence type="predicted"/>
<accession>A0AA88KML9</accession>
<organism evidence="3 4">
    <name type="scientific">Naegleria lovaniensis</name>
    <name type="common">Amoeba</name>
    <dbReference type="NCBI Taxonomy" id="51637"/>
    <lineage>
        <taxon>Eukaryota</taxon>
        <taxon>Discoba</taxon>
        <taxon>Heterolobosea</taxon>
        <taxon>Tetramitia</taxon>
        <taxon>Eutetramitia</taxon>
        <taxon>Vahlkampfiidae</taxon>
        <taxon>Naegleria</taxon>
    </lineage>
</organism>
<evidence type="ECO:0000313" key="3">
    <source>
        <dbReference type="EMBL" id="KAG2381606.1"/>
    </source>
</evidence>
<gene>
    <name evidence="3" type="ORF">C9374_005990</name>
    <name evidence="2" type="ORF">C9374_014207</name>
</gene>
<dbReference type="RefSeq" id="XP_044547286.1">
    <property type="nucleotide sequence ID" value="XM_044695801.1"/>
</dbReference>
<evidence type="ECO:0000313" key="4">
    <source>
        <dbReference type="Proteomes" id="UP000816034"/>
    </source>
</evidence>
<keyword evidence="4" id="KW-1185">Reference proteome</keyword>
<reference evidence="3 4" key="1">
    <citation type="journal article" date="2018" name="BMC Genomics">
        <title>The genome of Naegleria lovaniensis, the basis for a comparative approach to unravel pathogenicity factors of the human pathogenic amoeba N. fowleri.</title>
        <authorList>
            <person name="Liechti N."/>
            <person name="Schurch N."/>
            <person name="Bruggmann R."/>
            <person name="Wittwer M."/>
        </authorList>
    </citation>
    <scope>NUCLEOTIDE SEQUENCE [LARGE SCALE GENOMIC DNA]</scope>
    <source>
        <strain evidence="3 4">ATCC 30569</strain>
    </source>
</reference>
<evidence type="ECO:0000313" key="2">
    <source>
        <dbReference type="EMBL" id="KAG2370792.1"/>
    </source>
</evidence>
<name>A0AA88KML9_NAELO</name>
<evidence type="ECO:0000256" key="1">
    <source>
        <dbReference type="SAM" id="MobiDB-lite"/>
    </source>
</evidence>
<evidence type="ECO:0008006" key="5">
    <source>
        <dbReference type="Google" id="ProtNLM"/>
    </source>
</evidence>
<reference evidence="3" key="2">
    <citation type="submission" date="2020-04" db="EMBL/GenBank/DDBJ databases">
        <authorList>
            <person name="Liechti N."/>
            <person name="Schuerch N."/>
            <person name="Bruggmann R."/>
            <person name="Wittwer M."/>
        </authorList>
    </citation>
    <scope>NUCLEOTIDE SEQUENCE</scope>
    <source>
        <strain evidence="3">ATCC 30569</strain>
    </source>
</reference>
<dbReference type="Proteomes" id="UP000816034">
    <property type="component" value="Unassembled WGS sequence"/>
</dbReference>
<dbReference type="EMBL" id="PYSW02000026">
    <property type="protein sequence ID" value="KAG2381606.1"/>
    <property type="molecule type" value="Genomic_DNA"/>
</dbReference>